<organism evidence="1 2">
    <name type="scientific">Camellia lanceoleosa</name>
    <dbReference type="NCBI Taxonomy" id="1840588"/>
    <lineage>
        <taxon>Eukaryota</taxon>
        <taxon>Viridiplantae</taxon>
        <taxon>Streptophyta</taxon>
        <taxon>Embryophyta</taxon>
        <taxon>Tracheophyta</taxon>
        <taxon>Spermatophyta</taxon>
        <taxon>Magnoliopsida</taxon>
        <taxon>eudicotyledons</taxon>
        <taxon>Gunneridae</taxon>
        <taxon>Pentapetalae</taxon>
        <taxon>asterids</taxon>
        <taxon>Ericales</taxon>
        <taxon>Theaceae</taxon>
        <taxon>Camellia</taxon>
    </lineage>
</organism>
<protein>
    <submittedName>
        <fullName evidence="1">Monooxygenase 1</fullName>
    </submittedName>
</protein>
<keyword evidence="2" id="KW-1185">Reference proteome</keyword>
<accession>A0ACC0GY25</accession>
<comment type="caution">
    <text evidence="1">The sequence shown here is derived from an EMBL/GenBank/DDBJ whole genome shotgun (WGS) entry which is preliminary data.</text>
</comment>
<name>A0ACC0GY25_9ERIC</name>
<keyword evidence="1" id="KW-0503">Monooxygenase</keyword>
<dbReference type="EMBL" id="CM045766">
    <property type="protein sequence ID" value="KAI8005337.1"/>
    <property type="molecule type" value="Genomic_DNA"/>
</dbReference>
<dbReference type="Proteomes" id="UP001060215">
    <property type="component" value="Chromosome 9"/>
</dbReference>
<evidence type="ECO:0000313" key="1">
    <source>
        <dbReference type="EMBL" id="KAI8005337.1"/>
    </source>
</evidence>
<evidence type="ECO:0000313" key="2">
    <source>
        <dbReference type="Proteomes" id="UP001060215"/>
    </source>
</evidence>
<gene>
    <name evidence="1" type="ORF">LOK49_LG08G02353</name>
</gene>
<proteinExistence type="predicted"/>
<reference evidence="1 2" key="1">
    <citation type="journal article" date="2022" name="Plant J.">
        <title>Chromosome-level genome of Camellia lanceoleosa provides a valuable resource for understanding genome evolution and self-incompatibility.</title>
        <authorList>
            <person name="Gong W."/>
            <person name="Xiao S."/>
            <person name="Wang L."/>
            <person name="Liao Z."/>
            <person name="Chang Y."/>
            <person name="Mo W."/>
            <person name="Hu G."/>
            <person name="Li W."/>
            <person name="Zhao G."/>
            <person name="Zhu H."/>
            <person name="Hu X."/>
            <person name="Ji K."/>
            <person name="Xiang X."/>
            <person name="Song Q."/>
            <person name="Yuan D."/>
            <person name="Jin S."/>
            <person name="Zhang L."/>
        </authorList>
    </citation>
    <scope>NUCLEOTIDE SEQUENCE [LARGE SCALE GENOMIC DNA]</scope>
    <source>
        <strain evidence="1">SQ_2022a</strain>
    </source>
</reference>
<keyword evidence="1" id="KW-0560">Oxidoreductase</keyword>
<sequence length="376" mass="41703">MDSSTTSVSSVSTETHGQQQHMDNNTHEIYQQHMDRNGMTRIVLERAEILRTTGAGIGMQSNGWRALDQLGVGLKLRQTVIHVLREARCLKRSILVKSLANELPVGTIRFGCQIIDVQMDPLTSLPILQLNDGTVIKAKVVIGCDGVNSVIANFIGSKPPNQSTMGGARGFTNYENGHGFSPEFVTINKGHVMLGRFPLDHNLVYWFVARPITPQDLTMSKDKTKIISSTLESVKGFPREMLEMTQNCDVDSLTFNGTQYRAPWELLNARFRKGTVTVVGDAMHVMGPFLGQGGSIALEDAIVLARCLATQRRAEVALDQYIGKRRMRLVLISMKTYAVGTILETSSMVVILLCIVLMVIFFCERLGHTRYDCGRL</sequence>